<dbReference type="AlphaFoldDB" id="A0AAU9ALN8"/>
<dbReference type="Proteomes" id="UP000218824">
    <property type="component" value="Chromosome"/>
</dbReference>
<reference evidence="3 4" key="1">
    <citation type="journal article" date="2017" name="DNA Res.">
        <title>Complete genome sequence and expression profile of the commercial lytic enzyme producer Lysobacter enzymogenes M497-1.</title>
        <authorList>
            <person name="Takami H."/>
            <person name="Toyoda A."/>
            <person name="Uchiyama I."/>
            <person name="Itoh T."/>
            <person name="Takaki Y."/>
            <person name="Arai W."/>
            <person name="Nishi S."/>
            <person name="Kawai M."/>
            <person name="Shinya K."/>
            <person name="Ikeda H."/>
        </authorList>
    </citation>
    <scope>NUCLEOTIDE SEQUENCE [LARGE SCALE GENOMIC DNA]</scope>
    <source>
        <strain evidence="3 4">M497-1</strain>
    </source>
</reference>
<feature type="transmembrane region" description="Helical" evidence="1">
    <location>
        <begin position="255"/>
        <end position="274"/>
    </location>
</feature>
<dbReference type="KEGG" id="lem:LEN_1556"/>
<feature type="transmembrane region" description="Helical" evidence="1">
    <location>
        <begin position="26"/>
        <end position="50"/>
    </location>
</feature>
<keyword evidence="1" id="KW-1133">Transmembrane helix</keyword>
<dbReference type="GO" id="GO:0016020">
    <property type="term" value="C:membrane"/>
    <property type="evidence" value="ECO:0007669"/>
    <property type="project" value="TreeGrafter"/>
</dbReference>
<gene>
    <name evidence="3" type="ORF">LEN_1556</name>
</gene>
<keyword evidence="1" id="KW-0812">Transmembrane</keyword>
<accession>A0AAU9ALN8</accession>
<dbReference type="GO" id="GO:0016747">
    <property type="term" value="F:acyltransferase activity, transferring groups other than amino-acyl groups"/>
    <property type="evidence" value="ECO:0007669"/>
    <property type="project" value="InterPro"/>
</dbReference>
<keyword evidence="1" id="KW-0472">Membrane</keyword>
<evidence type="ECO:0000313" key="3">
    <source>
        <dbReference type="EMBL" id="BAV97043.1"/>
    </source>
</evidence>
<dbReference type="InterPro" id="IPR002656">
    <property type="entry name" value="Acyl_transf_3_dom"/>
</dbReference>
<feature type="transmembrane region" description="Helical" evidence="1">
    <location>
        <begin position="198"/>
        <end position="220"/>
    </location>
</feature>
<name>A0AAU9ALN8_LYSEN</name>
<dbReference type="PANTHER" id="PTHR23028:SF53">
    <property type="entry name" value="ACYL_TRANSF_3 DOMAIN-CONTAINING PROTEIN"/>
    <property type="match status" value="1"/>
</dbReference>
<dbReference type="InterPro" id="IPR050879">
    <property type="entry name" value="Acyltransferase_3"/>
</dbReference>
<proteinExistence type="predicted"/>
<organism evidence="3 4">
    <name type="scientific">Lysobacter enzymogenes</name>
    <dbReference type="NCBI Taxonomy" id="69"/>
    <lineage>
        <taxon>Bacteria</taxon>
        <taxon>Pseudomonadati</taxon>
        <taxon>Pseudomonadota</taxon>
        <taxon>Gammaproteobacteria</taxon>
        <taxon>Lysobacterales</taxon>
        <taxon>Lysobacteraceae</taxon>
        <taxon>Lysobacter</taxon>
    </lineage>
</organism>
<evidence type="ECO:0000259" key="2">
    <source>
        <dbReference type="Pfam" id="PF01757"/>
    </source>
</evidence>
<evidence type="ECO:0000313" key="4">
    <source>
        <dbReference type="Proteomes" id="UP000218824"/>
    </source>
</evidence>
<sequence length="338" mass="37691">MLGSLRFALAMAVAFSHMGLTPDFHFGSMAVVVFYLIAGYVMTHSFSVNFGGRLSRAPAFYLDRFFRIYPLYALSLLLIWAFCRLSGYGVLYTDWRSMVANLGLLQLNSHPTIMNPASWSLGTEVQFYLLLPLLAYWRPLKYALLPLSYAVFLAATFGVIDTQTWSYKLLPGTLFVFILGSVLYDLARDPADRRSRMIVLSMVAVGAVHLAAMSCFPAHAEARYSLESLSGLLTGIALLYLLGTVKPSHRGLDDWLGKLSYPIFLSHVVVLYAFDYLRLHGAFAPNLRGAVALQLLATMAFSVPLVWFDDYFQRWRKRLQQRRAQAPAAAPATATAAA</sequence>
<dbReference type="GO" id="GO:0000271">
    <property type="term" value="P:polysaccharide biosynthetic process"/>
    <property type="evidence" value="ECO:0007669"/>
    <property type="project" value="TreeGrafter"/>
</dbReference>
<dbReference type="RefSeq" id="WP_096377272.1">
    <property type="nucleotide sequence ID" value="NZ_AP014940.1"/>
</dbReference>
<feature type="transmembrane region" description="Helical" evidence="1">
    <location>
        <begin position="142"/>
        <end position="160"/>
    </location>
</feature>
<feature type="transmembrane region" description="Helical" evidence="1">
    <location>
        <begin position="166"/>
        <end position="186"/>
    </location>
</feature>
<evidence type="ECO:0000256" key="1">
    <source>
        <dbReference type="SAM" id="Phobius"/>
    </source>
</evidence>
<feature type="transmembrane region" description="Helical" evidence="1">
    <location>
        <begin position="286"/>
        <end position="308"/>
    </location>
</feature>
<dbReference type="GeneID" id="83063426"/>
<feature type="transmembrane region" description="Helical" evidence="1">
    <location>
        <begin position="113"/>
        <end position="135"/>
    </location>
</feature>
<feature type="transmembrane region" description="Helical" evidence="1">
    <location>
        <begin position="226"/>
        <end position="243"/>
    </location>
</feature>
<protein>
    <recommendedName>
        <fullName evidence="2">Acyltransferase 3 domain-containing protein</fullName>
    </recommendedName>
</protein>
<dbReference type="PANTHER" id="PTHR23028">
    <property type="entry name" value="ACETYLTRANSFERASE"/>
    <property type="match status" value="1"/>
</dbReference>
<dbReference type="Pfam" id="PF01757">
    <property type="entry name" value="Acyl_transf_3"/>
    <property type="match status" value="1"/>
</dbReference>
<feature type="domain" description="Acyltransferase 3" evidence="2">
    <location>
        <begin position="5"/>
        <end position="306"/>
    </location>
</feature>
<dbReference type="EMBL" id="AP014940">
    <property type="protein sequence ID" value="BAV97043.1"/>
    <property type="molecule type" value="Genomic_DNA"/>
</dbReference>
<feature type="transmembrane region" description="Helical" evidence="1">
    <location>
        <begin position="71"/>
        <end position="93"/>
    </location>
</feature>